<keyword evidence="2" id="KW-0378">Hydrolase</keyword>
<keyword evidence="1" id="KW-0732">Signal</keyword>
<evidence type="ECO:0000313" key="3">
    <source>
        <dbReference type="Proteomes" id="UP001202961"/>
    </source>
</evidence>
<dbReference type="PANTHER" id="PTHR43019:SF62">
    <property type="entry name" value="SERINE ENDOPROTEASE DEGS"/>
    <property type="match status" value="1"/>
</dbReference>
<keyword evidence="2" id="KW-0645">Protease</keyword>
<dbReference type="PANTHER" id="PTHR43019">
    <property type="entry name" value="SERINE ENDOPROTEASE DEGS"/>
    <property type="match status" value="1"/>
</dbReference>
<dbReference type="Pfam" id="PF13365">
    <property type="entry name" value="Trypsin_2"/>
    <property type="match status" value="1"/>
</dbReference>
<dbReference type="Proteomes" id="UP001202961">
    <property type="component" value="Unassembled WGS sequence"/>
</dbReference>
<dbReference type="SUPFAM" id="SSF50494">
    <property type="entry name" value="Trypsin-like serine proteases"/>
    <property type="match status" value="1"/>
</dbReference>
<evidence type="ECO:0000313" key="2">
    <source>
        <dbReference type="EMBL" id="MCM2373292.1"/>
    </source>
</evidence>
<dbReference type="EMBL" id="JAMQBK010000060">
    <property type="protein sequence ID" value="MCM2373292.1"/>
    <property type="molecule type" value="Genomic_DNA"/>
</dbReference>
<dbReference type="GO" id="GO:0006508">
    <property type="term" value="P:proteolysis"/>
    <property type="evidence" value="ECO:0007669"/>
    <property type="project" value="UniProtKB-KW"/>
</dbReference>
<accession>A0ABT0U8Z9</accession>
<name>A0ABT0U8Z9_9BACT</name>
<feature type="signal peptide" evidence="1">
    <location>
        <begin position="1"/>
        <end position="42"/>
    </location>
</feature>
<dbReference type="RefSeq" id="WP_250931028.1">
    <property type="nucleotide sequence ID" value="NZ_JAMQBK010000060.1"/>
</dbReference>
<proteinExistence type="predicted"/>
<organism evidence="2 3">
    <name type="scientific">Aporhodopirellula aestuarii</name>
    <dbReference type="NCBI Taxonomy" id="2950107"/>
    <lineage>
        <taxon>Bacteria</taxon>
        <taxon>Pseudomonadati</taxon>
        <taxon>Planctomycetota</taxon>
        <taxon>Planctomycetia</taxon>
        <taxon>Pirellulales</taxon>
        <taxon>Pirellulaceae</taxon>
        <taxon>Aporhodopirellula</taxon>
    </lineage>
</organism>
<dbReference type="GO" id="GO:0008233">
    <property type="term" value="F:peptidase activity"/>
    <property type="evidence" value="ECO:0007669"/>
    <property type="project" value="UniProtKB-KW"/>
</dbReference>
<protein>
    <submittedName>
        <fullName evidence="2">Serine protease</fullName>
    </submittedName>
</protein>
<comment type="caution">
    <text evidence="2">The sequence shown here is derived from an EMBL/GenBank/DDBJ whole genome shotgun (WGS) entry which is preliminary data.</text>
</comment>
<gene>
    <name evidence="2" type="ORF">NB063_21985</name>
</gene>
<dbReference type="Gene3D" id="2.40.10.120">
    <property type="match status" value="1"/>
</dbReference>
<evidence type="ECO:0000256" key="1">
    <source>
        <dbReference type="SAM" id="SignalP"/>
    </source>
</evidence>
<sequence>MFQRIRPIRVFRYGVHRLFSRLFPALTLALATVVFASSTAMAEDSADESTNNYMKVLPSTVWIITANSENETSTGTGVFVDAKRRLVLTNAHVVGDSRSAVVFFPDIQNGQPAVKRKGYLDQVLKLAKPGKIVAVDRKLDLALIELAEVPQRAKAIEMATRSILPGEDVDLIGNPGGSDVLWVYTSGTVRSVYDKKFNSDHGKHEFKVVETQTPIKPGDSGGPVVNSQGKLVAIAQSFSPNFNLVSYCVDISDIKAFMDSPWKPAPLATGTLLKSADIEHTVHSTGHYQVEKKLNSGKTQTVFVSKDTEYFQRADIRKVWSLVSVSKDEPTSELLMRLMRQSSATKIGGWAVEKNTSDEYLVLYVAKLDATASDEALSGTIEYVARIAGAMNGQLKPKEEKTSSSETLAAWLSK</sequence>
<dbReference type="InterPro" id="IPR009003">
    <property type="entry name" value="Peptidase_S1_PA"/>
</dbReference>
<feature type="chain" id="PRO_5047293925" evidence="1">
    <location>
        <begin position="43"/>
        <end position="414"/>
    </location>
</feature>
<keyword evidence="3" id="KW-1185">Reference proteome</keyword>
<reference evidence="2 3" key="1">
    <citation type="journal article" date="2022" name="Syst. Appl. Microbiol.">
        <title>Rhodopirellula aestuarii sp. nov., a novel member of the genus Rhodopirellula isolated from brackish sediments collected in the Tagus River estuary, Portugal.</title>
        <authorList>
            <person name="Vitorino I.R."/>
            <person name="Klimek D."/>
            <person name="Calusinska M."/>
            <person name="Lobo-da-Cunha A."/>
            <person name="Vasconcelos V."/>
            <person name="Lage O.M."/>
        </authorList>
    </citation>
    <scope>NUCLEOTIDE SEQUENCE [LARGE SCALE GENOMIC DNA]</scope>
    <source>
        <strain evidence="2 3">ICT_H3.1</strain>
    </source>
</reference>